<sequence length="276" mass="30032">MSRQSIVVFATVVLLIAAGLYSSARAQSAMAPMASTPRDTTRQGYHYLHLIRHGWYDYTDNRDDRVGRGLDSLGREQARLVGERFAKLPIPIHSLVSSTFTRAMNTADLMGEIMHVRALRDSNLSECSARANRADYNRNAEPGEVDSCEARLARAWATYVRPVVGREDRHDVLVCHGNVIRWFAEHALGMKSGDWPAFEIGNGSITTIVVRPDGSTRLATFSDTGHLPPAAQTWTGRGAGWSPPPPMRPAASRAGIAAPAPAAAFDTLRTGGAPKQ</sequence>
<dbReference type="EMBL" id="JABFRW010000131">
    <property type="protein sequence ID" value="NOT34556.1"/>
    <property type="molecule type" value="Genomic_DNA"/>
</dbReference>
<dbReference type="PANTHER" id="PTHR20935">
    <property type="entry name" value="PHOSPHOGLYCERATE MUTASE-RELATED"/>
    <property type="match status" value="1"/>
</dbReference>
<feature type="region of interest" description="Disordered" evidence="2">
    <location>
        <begin position="235"/>
        <end position="256"/>
    </location>
</feature>
<evidence type="ECO:0000256" key="1">
    <source>
        <dbReference type="ARBA" id="ARBA00022801"/>
    </source>
</evidence>
<dbReference type="InterPro" id="IPR013078">
    <property type="entry name" value="His_Pase_superF_clade-1"/>
</dbReference>
<dbReference type="PANTHER" id="PTHR20935:SF0">
    <property type="entry name" value="SERINE_THREONINE-PROTEIN PHOSPHATASE PGAM5, MITOCHONDRIAL"/>
    <property type="match status" value="1"/>
</dbReference>
<dbReference type="AlphaFoldDB" id="A0A849SIW6"/>
<protein>
    <recommendedName>
        <fullName evidence="6">Histidine phosphatase family protein</fullName>
    </recommendedName>
</protein>
<comment type="caution">
    <text evidence="4">The sequence shown here is derived from an EMBL/GenBank/DDBJ whole genome shotgun (WGS) entry which is preliminary data.</text>
</comment>
<evidence type="ECO:0000256" key="3">
    <source>
        <dbReference type="SAM" id="SignalP"/>
    </source>
</evidence>
<accession>A0A849SIW6</accession>
<feature type="signal peptide" evidence="3">
    <location>
        <begin position="1"/>
        <end position="26"/>
    </location>
</feature>
<gene>
    <name evidence="4" type="ORF">HOP12_10340</name>
</gene>
<proteinExistence type="predicted"/>
<keyword evidence="1" id="KW-0378">Hydrolase</keyword>
<dbReference type="Gene3D" id="3.40.50.1240">
    <property type="entry name" value="Phosphoglycerate mutase-like"/>
    <property type="match status" value="1"/>
</dbReference>
<keyword evidence="3" id="KW-0732">Signal</keyword>
<dbReference type="InterPro" id="IPR029033">
    <property type="entry name" value="His_PPase_superfam"/>
</dbReference>
<organism evidence="4 5">
    <name type="scientific">Eiseniibacteriota bacterium</name>
    <dbReference type="NCBI Taxonomy" id="2212470"/>
    <lineage>
        <taxon>Bacteria</taxon>
        <taxon>Candidatus Eiseniibacteriota</taxon>
    </lineage>
</organism>
<evidence type="ECO:0000256" key="2">
    <source>
        <dbReference type="SAM" id="MobiDB-lite"/>
    </source>
</evidence>
<dbReference type="SMART" id="SM00855">
    <property type="entry name" value="PGAM"/>
    <property type="match status" value="1"/>
</dbReference>
<dbReference type="CDD" id="cd07067">
    <property type="entry name" value="HP_PGM_like"/>
    <property type="match status" value="1"/>
</dbReference>
<dbReference type="GO" id="GO:0016787">
    <property type="term" value="F:hydrolase activity"/>
    <property type="evidence" value="ECO:0007669"/>
    <property type="project" value="UniProtKB-KW"/>
</dbReference>
<dbReference type="InterPro" id="IPR051021">
    <property type="entry name" value="Mito_Ser/Thr_phosphatase"/>
</dbReference>
<dbReference type="Pfam" id="PF00300">
    <property type="entry name" value="His_Phos_1"/>
    <property type="match status" value="1"/>
</dbReference>
<reference evidence="4 5" key="1">
    <citation type="submission" date="2020-04" db="EMBL/GenBank/DDBJ databases">
        <title>Metagenomic profiling of ammonia- and methane-oxidizing microorganisms in a Dutch drinking water treatment plant.</title>
        <authorList>
            <person name="Poghosyan L."/>
            <person name="Leucker S."/>
        </authorList>
    </citation>
    <scope>NUCLEOTIDE SEQUENCE [LARGE SCALE GENOMIC DNA]</scope>
    <source>
        <strain evidence="4">S-RSF-IL-03</strain>
    </source>
</reference>
<name>A0A849SIW6_UNCEI</name>
<dbReference type="Proteomes" id="UP000580839">
    <property type="component" value="Unassembled WGS sequence"/>
</dbReference>
<evidence type="ECO:0000313" key="5">
    <source>
        <dbReference type="Proteomes" id="UP000580839"/>
    </source>
</evidence>
<feature type="chain" id="PRO_5032484967" description="Histidine phosphatase family protein" evidence="3">
    <location>
        <begin position="27"/>
        <end position="276"/>
    </location>
</feature>
<evidence type="ECO:0000313" key="4">
    <source>
        <dbReference type="EMBL" id="NOT34556.1"/>
    </source>
</evidence>
<dbReference type="SUPFAM" id="SSF53254">
    <property type="entry name" value="Phosphoglycerate mutase-like"/>
    <property type="match status" value="1"/>
</dbReference>
<evidence type="ECO:0008006" key="6">
    <source>
        <dbReference type="Google" id="ProtNLM"/>
    </source>
</evidence>